<proteinExistence type="inferred from homology"/>
<dbReference type="PRINTS" id="PR00081">
    <property type="entry name" value="GDHRDH"/>
</dbReference>
<dbReference type="PROSITE" id="PS00061">
    <property type="entry name" value="ADH_SHORT"/>
    <property type="match status" value="1"/>
</dbReference>
<keyword evidence="2" id="KW-0560">Oxidoreductase</keyword>
<dbReference type="EMBL" id="BMEQ01000003">
    <property type="protein sequence ID" value="GGG48580.1"/>
    <property type="molecule type" value="Genomic_DNA"/>
</dbReference>
<protein>
    <submittedName>
        <fullName evidence="4">Beta-ketoacyl-ACP reductase</fullName>
    </submittedName>
</protein>
<dbReference type="InterPro" id="IPR057326">
    <property type="entry name" value="KR_dom"/>
</dbReference>
<evidence type="ECO:0000259" key="3">
    <source>
        <dbReference type="SMART" id="SM00822"/>
    </source>
</evidence>
<comment type="caution">
    <text evidence="4">The sequence shown here is derived from an EMBL/GenBank/DDBJ whole genome shotgun (WGS) entry which is preliminary data.</text>
</comment>
<dbReference type="RefSeq" id="WP_188534623.1">
    <property type="nucleotide sequence ID" value="NZ_BMEQ01000003.1"/>
</dbReference>
<organism evidence="4 5">
    <name type="scientific">Kocuria dechangensis</name>
    <dbReference type="NCBI Taxonomy" id="1176249"/>
    <lineage>
        <taxon>Bacteria</taxon>
        <taxon>Bacillati</taxon>
        <taxon>Actinomycetota</taxon>
        <taxon>Actinomycetes</taxon>
        <taxon>Micrococcales</taxon>
        <taxon>Micrococcaceae</taxon>
        <taxon>Kocuria</taxon>
    </lineage>
</organism>
<reference evidence="4" key="2">
    <citation type="submission" date="2020-09" db="EMBL/GenBank/DDBJ databases">
        <authorList>
            <person name="Sun Q."/>
            <person name="Zhou Y."/>
        </authorList>
    </citation>
    <scope>NUCLEOTIDE SEQUENCE</scope>
    <source>
        <strain evidence="4">CGMCC 1.12187</strain>
    </source>
</reference>
<dbReference type="GO" id="GO:0016491">
    <property type="term" value="F:oxidoreductase activity"/>
    <property type="evidence" value="ECO:0007669"/>
    <property type="project" value="UniProtKB-KW"/>
</dbReference>
<dbReference type="FunFam" id="3.40.50.720:FF:000173">
    <property type="entry name" value="3-oxoacyl-[acyl-carrier protein] reductase"/>
    <property type="match status" value="1"/>
</dbReference>
<dbReference type="InterPro" id="IPR020904">
    <property type="entry name" value="Sc_DH/Rdtase_CS"/>
</dbReference>
<sequence>MNAISKGDRLGTSRLDGRVALVTGGTRGIGAAICRSFASQGAVVAAGYSGNDEAAQEFLGELRETYPDGTFSVHKGNVGQPEDCRRVVAEVLEQHGRLDILVNNAGITLDKTFLKMTDDEWHKVIDVNLSGAFFMSQAALRHMLERGTGRVVNVSSIVGEIGNIGQTNYAASKAGLFGMSKSLAREVSFLLKRSGKLDAGVGLTINTVSPGVVDTEMVQAIPEAIRNNLYDQIPAHRFADPEEIARAVHFLAADESSFITGQVLSVNGGMDM</sequence>
<dbReference type="Proteomes" id="UP000638848">
    <property type="component" value="Unassembled WGS sequence"/>
</dbReference>
<dbReference type="Pfam" id="PF13561">
    <property type="entry name" value="adh_short_C2"/>
    <property type="match status" value="1"/>
</dbReference>
<keyword evidence="5" id="KW-1185">Reference proteome</keyword>
<accession>A0A917GJE0</accession>
<dbReference type="CDD" id="cd05333">
    <property type="entry name" value="BKR_SDR_c"/>
    <property type="match status" value="1"/>
</dbReference>
<evidence type="ECO:0000256" key="2">
    <source>
        <dbReference type="ARBA" id="ARBA00023002"/>
    </source>
</evidence>
<gene>
    <name evidence="4" type="ORF">GCM10011374_08720</name>
</gene>
<dbReference type="SMART" id="SM00822">
    <property type="entry name" value="PKS_KR"/>
    <property type="match status" value="1"/>
</dbReference>
<evidence type="ECO:0000256" key="1">
    <source>
        <dbReference type="ARBA" id="ARBA00006484"/>
    </source>
</evidence>
<dbReference type="NCBIfam" id="NF009466">
    <property type="entry name" value="PRK12826.1-2"/>
    <property type="match status" value="1"/>
</dbReference>
<dbReference type="GO" id="GO:0032787">
    <property type="term" value="P:monocarboxylic acid metabolic process"/>
    <property type="evidence" value="ECO:0007669"/>
    <property type="project" value="UniProtKB-ARBA"/>
</dbReference>
<name>A0A917GJE0_9MICC</name>
<dbReference type="InterPro" id="IPR002347">
    <property type="entry name" value="SDR_fam"/>
</dbReference>
<dbReference type="SUPFAM" id="SSF51735">
    <property type="entry name" value="NAD(P)-binding Rossmann-fold domains"/>
    <property type="match status" value="1"/>
</dbReference>
<dbReference type="Gene3D" id="3.40.50.720">
    <property type="entry name" value="NAD(P)-binding Rossmann-like Domain"/>
    <property type="match status" value="1"/>
</dbReference>
<dbReference type="InterPro" id="IPR050259">
    <property type="entry name" value="SDR"/>
</dbReference>
<dbReference type="PANTHER" id="PTHR42879:SF2">
    <property type="entry name" value="3-OXOACYL-[ACYL-CARRIER-PROTEIN] REDUCTASE FABG"/>
    <property type="match status" value="1"/>
</dbReference>
<comment type="similarity">
    <text evidence="1">Belongs to the short-chain dehydrogenases/reductases (SDR) family.</text>
</comment>
<dbReference type="PRINTS" id="PR00080">
    <property type="entry name" value="SDRFAMILY"/>
</dbReference>
<dbReference type="AlphaFoldDB" id="A0A917GJE0"/>
<dbReference type="PANTHER" id="PTHR42879">
    <property type="entry name" value="3-OXOACYL-(ACYL-CARRIER-PROTEIN) REDUCTASE"/>
    <property type="match status" value="1"/>
</dbReference>
<reference evidence="4" key="1">
    <citation type="journal article" date="2014" name="Int. J. Syst. Evol. Microbiol.">
        <title>Complete genome sequence of Corynebacterium casei LMG S-19264T (=DSM 44701T), isolated from a smear-ripened cheese.</title>
        <authorList>
            <consortium name="US DOE Joint Genome Institute (JGI-PGF)"/>
            <person name="Walter F."/>
            <person name="Albersmeier A."/>
            <person name="Kalinowski J."/>
            <person name="Ruckert C."/>
        </authorList>
    </citation>
    <scope>NUCLEOTIDE SEQUENCE</scope>
    <source>
        <strain evidence="4">CGMCC 1.12187</strain>
    </source>
</reference>
<evidence type="ECO:0000313" key="4">
    <source>
        <dbReference type="EMBL" id="GGG48580.1"/>
    </source>
</evidence>
<dbReference type="InterPro" id="IPR036291">
    <property type="entry name" value="NAD(P)-bd_dom_sf"/>
</dbReference>
<evidence type="ECO:0000313" key="5">
    <source>
        <dbReference type="Proteomes" id="UP000638848"/>
    </source>
</evidence>
<feature type="domain" description="Ketoreductase" evidence="3">
    <location>
        <begin position="18"/>
        <end position="186"/>
    </location>
</feature>